<gene>
    <name evidence="2" type="ORF">G4D63_06525</name>
</gene>
<keyword evidence="3" id="KW-1185">Reference proteome</keyword>
<dbReference type="Proteomes" id="UP000481043">
    <property type="component" value="Unassembled WGS sequence"/>
</dbReference>
<evidence type="ECO:0000259" key="1">
    <source>
        <dbReference type="Pfam" id="PF12395"/>
    </source>
</evidence>
<feature type="domain" description="DUF3658" evidence="1">
    <location>
        <begin position="6"/>
        <end position="39"/>
    </location>
</feature>
<reference evidence="2 3" key="1">
    <citation type="submission" date="2020-02" db="EMBL/GenBank/DDBJ databases">
        <title>Bacillus aquiflavi sp. nov., isolated from yellow water of strong flavor Chinese baijiu in Yibin region of China.</title>
        <authorList>
            <person name="Xie J."/>
        </authorList>
    </citation>
    <scope>NUCLEOTIDE SEQUENCE [LARGE SCALE GENOMIC DNA]</scope>
    <source>
        <strain evidence="2 3">SA4</strain>
    </source>
</reference>
<dbReference type="EMBL" id="JAAIWM010000002">
    <property type="protein sequence ID" value="NEY71396.1"/>
    <property type="molecule type" value="Genomic_DNA"/>
</dbReference>
<proteinExistence type="predicted"/>
<dbReference type="InterPro" id="IPR022123">
    <property type="entry name" value="DUF3658"/>
</dbReference>
<dbReference type="Pfam" id="PF12395">
    <property type="entry name" value="DUF3658"/>
    <property type="match status" value="1"/>
</dbReference>
<protein>
    <recommendedName>
        <fullName evidence="1">DUF3658 domain-containing protein</fullName>
    </recommendedName>
</protein>
<sequence>MNPIVNQLVNDSFLEYRVRHLIYYSVLEVKGISNSMRHYSFNSANFFCFVNFGKYRKTAS</sequence>
<comment type="caution">
    <text evidence="2">The sequence shown here is derived from an EMBL/GenBank/DDBJ whole genome shotgun (WGS) entry which is preliminary data.</text>
</comment>
<accession>A0A6M0Q4T0</accession>
<name>A0A6M0Q4T0_9BACI</name>
<dbReference type="RefSeq" id="WP_163178856.1">
    <property type="nucleotide sequence ID" value="NZ_JAAIWM010000002.1"/>
</dbReference>
<evidence type="ECO:0000313" key="3">
    <source>
        <dbReference type="Proteomes" id="UP000481043"/>
    </source>
</evidence>
<evidence type="ECO:0000313" key="2">
    <source>
        <dbReference type="EMBL" id="NEY71396.1"/>
    </source>
</evidence>
<organism evidence="2 3">
    <name type="scientific">Bacillus mesophilus</name>
    <dbReference type="NCBI Taxonomy" id="1808955"/>
    <lineage>
        <taxon>Bacteria</taxon>
        <taxon>Bacillati</taxon>
        <taxon>Bacillota</taxon>
        <taxon>Bacilli</taxon>
        <taxon>Bacillales</taxon>
        <taxon>Bacillaceae</taxon>
        <taxon>Bacillus</taxon>
    </lineage>
</organism>
<dbReference type="AlphaFoldDB" id="A0A6M0Q4T0"/>